<dbReference type="CDD" id="cd06173">
    <property type="entry name" value="MFS_MefA_like"/>
    <property type="match status" value="1"/>
</dbReference>
<organism evidence="9 10">
    <name type="scientific">Nocardioides luti</name>
    <dbReference type="NCBI Taxonomy" id="2761101"/>
    <lineage>
        <taxon>Bacteria</taxon>
        <taxon>Bacillati</taxon>
        <taxon>Actinomycetota</taxon>
        <taxon>Actinomycetes</taxon>
        <taxon>Propionibacteriales</taxon>
        <taxon>Nocardioidaceae</taxon>
        <taxon>Nocardioides</taxon>
    </lineage>
</organism>
<dbReference type="GO" id="GO:0005886">
    <property type="term" value="C:plasma membrane"/>
    <property type="evidence" value="ECO:0007669"/>
    <property type="project" value="UniProtKB-SubCell"/>
</dbReference>
<evidence type="ECO:0000313" key="10">
    <source>
        <dbReference type="Proteomes" id="UP000523955"/>
    </source>
</evidence>
<keyword evidence="10" id="KW-1185">Reference proteome</keyword>
<comment type="subcellular location">
    <subcellularLocation>
        <location evidence="1">Cell membrane</location>
        <topology evidence="1">Multi-pass membrane protein</topology>
    </subcellularLocation>
</comment>
<evidence type="ECO:0000256" key="1">
    <source>
        <dbReference type="ARBA" id="ARBA00004651"/>
    </source>
</evidence>
<evidence type="ECO:0000259" key="8">
    <source>
        <dbReference type="PROSITE" id="PS50850"/>
    </source>
</evidence>
<keyword evidence="6 7" id="KW-0472">Membrane</keyword>
<dbReference type="AlphaFoldDB" id="A0A7X0RIR6"/>
<dbReference type="Proteomes" id="UP000523955">
    <property type="component" value="Unassembled WGS sequence"/>
</dbReference>
<evidence type="ECO:0000256" key="4">
    <source>
        <dbReference type="ARBA" id="ARBA00022692"/>
    </source>
</evidence>
<evidence type="ECO:0000256" key="7">
    <source>
        <dbReference type="SAM" id="Phobius"/>
    </source>
</evidence>
<accession>A0A7X0RIR6</accession>
<dbReference type="Gene3D" id="1.20.1250.20">
    <property type="entry name" value="MFS general substrate transporter like domains"/>
    <property type="match status" value="1"/>
</dbReference>
<feature type="transmembrane region" description="Helical" evidence="7">
    <location>
        <begin position="230"/>
        <end position="254"/>
    </location>
</feature>
<dbReference type="SUPFAM" id="SSF103473">
    <property type="entry name" value="MFS general substrate transporter"/>
    <property type="match status" value="1"/>
</dbReference>
<dbReference type="PROSITE" id="PS50850">
    <property type="entry name" value="MFS"/>
    <property type="match status" value="1"/>
</dbReference>
<name>A0A7X0RIR6_9ACTN</name>
<keyword evidence="5 7" id="KW-1133">Transmembrane helix</keyword>
<evidence type="ECO:0000256" key="6">
    <source>
        <dbReference type="ARBA" id="ARBA00023136"/>
    </source>
</evidence>
<feature type="transmembrane region" description="Helical" evidence="7">
    <location>
        <begin position="293"/>
        <end position="312"/>
    </location>
</feature>
<evidence type="ECO:0000313" key="9">
    <source>
        <dbReference type="EMBL" id="MBB6629086.1"/>
    </source>
</evidence>
<dbReference type="InterPro" id="IPR020846">
    <property type="entry name" value="MFS_dom"/>
</dbReference>
<protein>
    <submittedName>
        <fullName evidence="9">MFS transporter</fullName>
    </submittedName>
</protein>
<proteinExistence type="predicted"/>
<dbReference type="PANTHER" id="PTHR23513:SF6">
    <property type="entry name" value="MAJOR FACILITATOR SUPERFAMILY ASSOCIATED DOMAIN-CONTAINING PROTEIN"/>
    <property type="match status" value="1"/>
</dbReference>
<reference evidence="9 10" key="1">
    <citation type="submission" date="2020-08" db="EMBL/GenBank/DDBJ databases">
        <authorList>
            <person name="Seo M.-J."/>
        </authorList>
    </citation>
    <scope>NUCLEOTIDE SEQUENCE [LARGE SCALE GENOMIC DNA]</scope>
    <source>
        <strain evidence="9 10">KIGAM211</strain>
    </source>
</reference>
<feature type="transmembrane region" description="Helical" evidence="7">
    <location>
        <begin position="318"/>
        <end position="339"/>
    </location>
</feature>
<feature type="domain" description="Major facilitator superfamily (MFS) profile" evidence="8">
    <location>
        <begin position="226"/>
        <end position="422"/>
    </location>
</feature>
<feature type="transmembrane region" description="Helical" evidence="7">
    <location>
        <begin position="58"/>
        <end position="75"/>
    </location>
</feature>
<keyword evidence="3" id="KW-1003">Cell membrane</keyword>
<dbReference type="GO" id="GO:0022857">
    <property type="term" value="F:transmembrane transporter activity"/>
    <property type="evidence" value="ECO:0007669"/>
    <property type="project" value="InterPro"/>
</dbReference>
<keyword evidence="4 7" id="KW-0812">Transmembrane</keyword>
<feature type="transmembrane region" description="Helical" evidence="7">
    <location>
        <begin position="29"/>
        <end position="46"/>
    </location>
</feature>
<feature type="transmembrane region" description="Helical" evidence="7">
    <location>
        <begin position="367"/>
        <end position="385"/>
    </location>
</feature>
<dbReference type="Pfam" id="PF05977">
    <property type="entry name" value="MFS_3"/>
    <property type="match status" value="1"/>
</dbReference>
<dbReference type="RefSeq" id="WP_185254076.1">
    <property type="nucleotide sequence ID" value="NZ_JACKXE010000001.1"/>
</dbReference>
<sequence>MPTAPAPAAEVLRDPGFARFWTAETVSGFGTYVTTVALQVLVVLTLDGSAADVGFVSAARWLPYVVLGLVVGALVDRRRRQPLLVVTDLGRGLLLCAIPLLAWLGGLSVPVLMAVMVAFGTLALVNDAATQSFVPRLVPRASLLAANARLDQSDAVAQTSGPAIGGALVGLLGAPVAVLVDAASYLLSAALTASIRVTETVRVPTEPPHLLREVRAGLRWVYRHRVLTPFALGTHGWFVCHSALTTVYVTYVLLGLDLGTFQLGLTLAAAGVGGLVGSLAATRVGLRWGVGRTVITSWLLSPVGWAVIVLAPDPGPGSAVPTVAVLMAGQLVCGLAMGLENANSMGYRQAVTPDALQGRMNITMRSINRAMVVVGAPLGGLLGDAVGYRPVMLGGIVGFVLLAAGLALSPYRHARHDDEAPA</sequence>
<dbReference type="InterPro" id="IPR010290">
    <property type="entry name" value="TM_effector"/>
</dbReference>
<keyword evidence="2" id="KW-0813">Transport</keyword>
<evidence type="ECO:0000256" key="3">
    <source>
        <dbReference type="ARBA" id="ARBA00022475"/>
    </source>
</evidence>
<feature type="transmembrane region" description="Helical" evidence="7">
    <location>
        <begin position="260"/>
        <end position="281"/>
    </location>
</feature>
<comment type="caution">
    <text evidence="9">The sequence shown here is derived from an EMBL/GenBank/DDBJ whole genome shotgun (WGS) entry which is preliminary data.</text>
</comment>
<dbReference type="PANTHER" id="PTHR23513">
    <property type="entry name" value="INTEGRAL MEMBRANE EFFLUX PROTEIN-RELATED"/>
    <property type="match status" value="1"/>
</dbReference>
<gene>
    <name evidence="9" type="ORF">H5V45_17295</name>
</gene>
<feature type="transmembrane region" description="Helical" evidence="7">
    <location>
        <begin position="391"/>
        <end position="408"/>
    </location>
</feature>
<evidence type="ECO:0000256" key="2">
    <source>
        <dbReference type="ARBA" id="ARBA00022448"/>
    </source>
</evidence>
<dbReference type="InterPro" id="IPR036259">
    <property type="entry name" value="MFS_trans_sf"/>
</dbReference>
<dbReference type="EMBL" id="JACKXE010000001">
    <property type="protein sequence ID" value="MBB6629086.1"/>
    <property type="molecule type" value="Genomic_DNA"/>
</dbReference>
<evidence type="ECO:0000256" key="5">
    <source>
        <dbReference type="ARBA" id="ARBA00022989"/>
    </source>
</evidence>